<accession>A0A2T0KFQ4</accession>
<evidence type="ECO:0000313" key="2">
    <source>
        <dbReference type="Proteomes" id="UP000239415"/>
    </source>
</evidence>
<dbReference type="AlphaFoldDB" id="A0A2T0KFQ4"/>
<sequence length="52" mass="5790">MTEQELRRIADRVADALAQHGVFVEDDKIDELVATLHAFVLAAERGVPQMRG</sequence>
<comment type="caution">
    <text evidence="1">The sequence shown here is derived from an EMBL/GenBank/DDBJ whole genome shotgun (WGS) entry which is preliminary data.</text>
</comment>
<dbReference type="RefSeq" id="WP_170153880.1">
    <property type="nucleotide sequence ID" value="NZ_BOMO01000032.1"/>
</dbReference>
<evidence type="ECO:0000313" key="1">
    <source>
        <dbReference type="EMBL" id="PRX22179.1"/>
    </source>
</evidence>
<keyword evidence="2" id="KW-1185">Reference proteome</keyword>
<name>A0A2T0KFQ4_9ACTN</name>
<organism evidence="1 2">
    <name type="scientific">Actinoplanes italicus</name>
    <dbReference type="NCBI Taxonomy" id="113567"/>
    <lineage>
        <taxon>Bacteria</taxon>
        <taxon>Bacillati</taxon>
        <taxon>Actinomycetota</taxon>
        <taxon>Actinomycetes</taxon>
        <taxon>Micromonosporales</taxon>
        <taxon>Micromonosporaceae</taxon>
        <taxon>Actinoplanes</taxon>
    </lineage>
</organism>
<proteinExistence type="predicted"/>
<protein>
    <submittedName>
        <fullName evidence="1">Uncharacterized protein</fullName>
    </submittedName>
</protein>
<gene>
    <name evidence="1" type="ORF">CLV67_105356</name>
</gene>
<reference evidence="1 2" key="1">
    <citation type="submission" date="2018-03" db="EMBL/GenBank/DDBJ databases">
        <title>Genomic Encyclopedia of Archaeal and Bacterial Type Strains, Phase II (KMG-II): from individual species to whole genera.</title>
        <authorList>
            <person name="Goeker M."/>
        </authorList>
    </citation>
    <scope>NUCLEOTIDE SEQUENCE [LARGE SCALE GENOMIC DNA]</scope>
    <source>
        <strain evidence="1 2">DSM 43146</strain>
    </source>
</reference>
<dbReference type="Proteomes" id="UP000239415">
    <property type="component" value="Unassembled WGS sequence"/>
</dbReference>
<dbReference type="EMBL" id="PVMZ01000005">
    <property type="protein sequence ID" value="PRX22179.1"/>
    <property type="molecule type" value="Genomic_DNA"/>
</dbReference>